<evidence type="ECO:0000313" key="2">
    <source>
        <dbReference type="EMBL" id="BAT01077.1"/>
    </source>
</evidence>
<dbReference type="InParanoid" id="A0A0P0X4V1"/>
<feature type="region of interest" description="Disordered" evidence="1">
    <location>
        <begin position="25"/>
        <end position="146"/>
    </location>
</feature>
<protein>
    <submittedName>
        <fullName evidence="2">Os07g0300100 protein</fullName>
    </submittedName>
</protein>
<evidence type="ECO:0000256" key="1">
    <source>
        <dbReference type="SAM" id="MobiDB-lite"/>
    </source>
</evidence>
<sequence>MTLKTMKAGTPLHFRLAPPLAAARSVTAGTEARLVPLRRLPRPHRRPHGPAGARRRQHIAGATAAPPGARSAATAAPRRRARAREGRGKAGELAPKRGGEKPASSRRKGEGSSRRNRAREGRGEGKKAMAERLSVEKKSKRERERD</sequence>
<gene>
    <name evidence="2" type="ordered locus">Os07g0300100</name>
    <name evidence="2" type="ORF">OSNPB_070300100</name>
</gene>
<reference evidence="2 3" key="3">
    <citation type="journal article" date="2013" name="Rice">
        <title>Improvement of the Oryza sativa Nipponbare reference genome using next generation sequence and optical map data.</title>
        <authorList>
            <person name="Kawahara Y."/>
            <person name="de la Bastide M."/>
            <person name="Hamilton J.P."/>
            <person name="Kanamori H."/>
            <person name="McCombie W.R."/>
            <person name="Ouyang S."/>
            <person name="Schwartz D.C."/>
            <person name="Tanaka T."/>
            <person name="Wu J."/>
            <person name="Zhou S."/>
            <person name="Childs K.L."/>
            <person name="Davidson R.M."/>
            <person name="Lin H."/>
            <person name="Quesada-Ocampo L."/>
            <person name="Vaillancourt B."/>
            <person name="Sakai H."/>
            <person name="Lee S.S."/>
            <person name="Kim J."/>
            <person name="Numa H."/>
            <person name="Itoh T."/>
            <person name="Buell C.R."/>
            <person name="Matsumoto T."/>
        </authorList>
    </citation>
    <scope>NUCLEOTIDE SEQUENCE [LARGE SCALE GENOMIC DNA]</scope>
    <source>
        <strain evidence="3">cv. Nipponbare</strain>
    </source>
</reference>
<dbReference type="AlphaFoldDB" id="A0A0P0X4V1"/>
<feature type="compositionally biased region" description="Basic and acidic residues" evidence="1">
    <location>
        <begin position="83"/>
        <end position="100"/>
    </location>
</feature>
<dbReference type="Gramene" id="Os07t0300100-01">
    <property type="protein sequence ID" value="Os07t0300100-01"/>
    <property type="gene ID" value="Os07g0300100"/>
</dbReference>
<reference evidence="3" key="1">
    <citation type="journal article" date="2005" name="Nature">
        <title>The map-based sequence of the rice genome.</title>
        <authorList>
            <consortium name="International rice genome sequencing project (IRGSP)"/>
            <person name="Matsumoto T."/>
            <person name="Wu J."/>
            <person name="Kanamori H."/>
            <person name="Katayose Y."/>
            <person name="Fujisawa M."/>
            <person name="Namiki N."/>
            <person name="Mizuno H."/>
            <person name="Yamamoto K."/>
            <person name="Antonio B.A."/>
            <person name="Baba T."/>
            <person name="Sakata K."/>
            <person name="Nagamura Y."/>
            <person name="Aoki H."/>
            <person name="Arikawa K."/>
            <person name="Arita K."/>
            <person name="Bito T."/>
            <person name="Chiden Y."/>
            <person name="Fujitsuka N."/>
            <person name="Fukunaka R."/>
            <person name="Hamada M."/>
            <person name="Harada C."/>
            <person name="Hayashi A."/>
            <person name="Hijishita S."/>
            <person name="Honda M."/>
            <person name="Hosokawa S."/>
            <person name="Ichikawa Y."/>
            <person name="Idonuma A."/>
            <person name="Iijima M."/>
            <person name="Ikeda M."/>
            <person name="Ikeno M."/>
            <person name="Ito K."/>
            <person name="Ito S."/>
            <person name="Ito T."/>
            <person name="Ito Y."/>
            <person name="Ito Y."/>
            <person name="Iwabuchi A."/>
            <person name="Kamiya K."/>
            <person name="Karasawa W."/>
            <person name="Kurita K."/>
            <person name="Katagiri S."/>
            <person name="Kikuta A."/>
            <person name="Kobayashi H."/>
            <person name="Kobayashi N."/>
            <person name="Machita K."/>
            <person name="Maehara T."/>
            <person name="Masukawa M."/>
            <person name="Mizubayashi T."/>
            <person name="Mukai Y."/>
            <person name="Nagasaki H."/>
            <person name="Nagata Y."/>
            <person name="Naito S."/>
            <person name="Nakashima M."/>
            <person name="Nakama Y."/>
            <person name="Nakamichi Y."/>
            <person name="Nakamura M."/>
            <person name="Meguro A."/>
            <person name="Negishi M."/>
            <person name="Ohta I."/>
            <person name="Ohta T."/>
            <person name="Okamoto M."/>
            <person name="Ono N."/>
            <person name="Saji S."/>
            <person name="Sakaguchi M."/>
            <person name="Sakai K."/>
            <person name="Shibata M."/>
            <person name="Shimokawa T."/>
            <person name="Song J."/>
            <person name="Takazaki Y."/>
            <person name="Terasawa K."/>
            <person name="Tsugane M."/>
            <person name="Tsuji K."/>
            <person name="Ueda S."/>
            <person name="Waki K."/>
            <person name="Yamagata H."/>
            <person name="Yamamoto M."/>
            <person name="Yamamoto S."/>
            <person name="Yamane H."/>
            <person name="Yoshiki S."/>
            <person name="Yoshihara R."/>
            <person name="Yukawa K."/>
            <person name="Zhong H."/>
            <person name="Yano M."/>
            <person name="Yuan Q."/>
            <person name="Ouyang S."/>
            <person name="Liu J."/>
            <person name="Jones K.M."/>
            <person name="Gansberger K."/>
            <person name="Moffat K."/>
            <person name="Hill J."/>
            <person name="Bera J."/>
            <person name="Fadrosh D."/>
            <person name="Jin S."/>
            <person name="Johri S."/>
            <person name="Kim M."/>
            <person name="Overton L."/>
            <person name="Reardon M."/>
            <person name="Tsitrin T."/>
            <person name="Vuong H."/>
            <person name="Weaver B."/>
            <person name="Ciecko A."/>
            <person name="Tallon L."/>
            <person name="Jackson J."/>
            <person name="Pai G."/>
            <person name="Aken S.V."/>
            <person name="Utterback T."/>
            <person name="Reidmuller S."/>
            <person name="Feldblyum T."/>
            <person name="Hsiao J."/>
            <person name="Zismann V."/>
            <person name="Iobst S."/>
            <person name="de Vazeille A.R."/>
            <person name="Buell C.R."/>
            <person name="Ying K."/>
            <person name="Li Y."/>
            <person name="Lu T."/>
            <person name="Huang Y."/>
            <person name="Zhao Q."/>
            <person name="Feng Q."/>
            <person name="Zhang L."/>
            <person name="Zhu J."/>
            <person name="Weng Q."/>
            <person name="Mu J."/>
            <person name="Lu Y."/>
            <person name="Fan D."/>
            <person name="Liu Y."/>
            <person name="Guan J."/>
            <person name="Zhang Y."/>
            <person name="Yu S."/>
            <person name="Liu X."/>
            <person name="Zhang Y."/>
            <person name="Hong G."/>
            <person name="Han B."/>
            <person name="Choisne N."/>
            <person name="Demange N."/>
            <person name="Orjeda G."/>
            <person name="Samain S."/>
            <person name="Cattolico L."/>
            <person name="Pelletier E."/>
            <person name="Couloux A."/>
            <person name="Segurens B."/>
            <person name="Wincker P."/>
            <person name="D'Hont A."/>
            <person name="Scarpelli C."/>
            <person name="Weissenbach J."/>
            <person name="Salanoubat M."/>
            <person name="Quetier F."/>
            <person name="Yu Y."/>
            <person name="Kim H.R."/>
            <person name="Rambo T."/>
            <person name="Currie J."/>
            <person name="Collura K."/>
            <person name="Luo M."/>
            <person name="Yang T."/>
            <person name="Ammiraju J.S.S."/>
            <person name="Engler F."/>
            <person name="Soderlund C."/>
            <person name="Wing R.A."/>
            <person name="Palmer L.E."/>
            <person name="de la Bastide M."/>
            <person name="Spiegel L."/>
            <person name="Nascimento L."/>
            <person name="Zutavern T."/>
            <person name="O'Shaughnessy A."/>
            <person name="Dike S."/>
            <person name="Dedhia N."/>
            <person name="Preston R."/>
            <person name="Balija V."/>
            <person name="McCombie W.R."/>
            <person name="Chow T."/>
            <person name="Chen H."/>
            <person name="Chung M."/>
            <person name="Chen C."/>
            <person name="Shaw J."/>
            <person name="Wu H."/>
            <person name="Hsiao K."/>
            <person name="Chao Y."/>
            <person name="Chu M."/>
            <person name="Cheng C."/>
            <person name="Hour A."/>
            <person name="Lee P."/>
            <person name="Lin S."/>
            <person name="Lin Y."/>
            <person name="Liou J."/>
            <person name="Liu S."/>
            <person name="Hsing Y."/>
            <person name="Raghuvanshi S."/>
            <person name="Mohanty A."/>
            <person name="Bharti A.K."/>
            <person name="Gaur A."/>
            <person name="Gupta V."/>
            <person name="Kumar D."/>
            <person name="Ravi V."/>
            <person name="Vij S."/>
            <person name="Kapur A."/>
            <person name="Khurana P."/>
            <person name="Khurana P."/>
            <person name="Khurana J.P."/>
            <person name="Tyagi A.K."/>
            <person name="Gaikwad K."/>
            <person name="Singh A."/>
            <person name="Dalal V."/>
            <person name="Srivastava S."/>
            <person name="Dixit A."/>
            <person name="Pal A.K."/>
            <person name="Ghazi I.A."/>
            <person name="Yadav M."/>
            <person name="Pandit A."/>
            <person name="Bhargava A."/>
            <person name="Sureshbabu K."/>
            <person name="Batra K."/>
            <person name="Sharma T.R."/>
            <person name="Mohapatra T."/>
            <person name="Singh N.K."/>
            <person name="Messing J."/>
            <person name="Nelson A.B."/>
            <person name="Fuks G."/>
            <person name="Kavchok S."/>
            <person name="Keizer G."/>
            <person name="Linton E."/>
            <person name="Llaca V."/>
            <person name="Song R."/>
            <person name="Tanyolac B."/>
            <person name="Young S."/>
            <person name="Ho-Il K."/>
            <person name="Hahn J.H."/>
            <person name="Sangsakoo G."/>
            <person name="Vanavichit A."/>
            <person name="de Mattos Luiz.A.T."/>
            <person name="Zimmer P.D."/>
            <person name="Malone G."/>
            <person name="Dellagostin O."/>
            <person name="de Oliveira A.C."/>
            <person name="Bevan M."/>
            <person name="Bancroft I."/>
            <person name="Minx P."/>
            <person name="Cordum H."/>
            <person name="Wilson R."/>
            <person name="Cheng Z."/>
            <person name="Jin W."/>
            <person name="Jiang J."/>
            <person name="Leong S.A."/>
            <person name="Iwama H."/>
            <person name="Gojobori T."/>
            <person name="Itoh T."/>
            <person name="Niimura Y."/>
            <person name="Fujii Y."/>
            <person name="Habara T."/>
            <person name="Sakai H."/>
            <person name="Sato Y."/>
            <person name="Wilson G."/>
            <person name="Kumar K."/>
            <person name="McCouch S."/>
            <person name="Juretic N."/>
            <person name="Hoen D."/>
            <person name="Wright S."/>
            <person name="Bruskiewich R."/>
            <person name="Bureau T."/>
            <person name="Miyao A."/>
            <person name="Hirochika H."/>
            <person name="Nishikawa T."/>
            <person name="Kadowaki K."/>
            <person name="Sugiura M."/>
            <person name="Burr B."/>
            <person name="Sasaki T."/>
        </authorList>
    </citation>
    <scope>NUCLEOTIDE SEQUENCE [LARGE SCALE GENOMIC DNA]</scope>
    <source>
        <strain evidence="3">cv. Nipponbare</strain>
    </source>
</reference>
<accession>A0A0P0X4V1</accession>
<feature type="compositionally biased region" description="Basic residues" evidence="1">
    <location>
        <begin position="39"/>
        <end position="58"/>
    </location>
</feature>
<evidence type="ECO:0000313" key="3">
    <source>
        <dbReference type="Proteomes" id="UP000059680"/>
    </source>
</evidence>
<dbReference type="EMBL" id="AP014963">
    <property type="protein sequence ID" value="BAT01077.1"/>
    <property type="molecule type" value="Genomic_DNA"/>
</dbReference>
<feature type="compositionally biased region" description="Low complexity" evidence="1">
    <location>
        <begin position="60"/>
        <end position="76"/>
    </location>
</feature>
<name>A0A0P0X4V1_ORYSJ</name>
<dbReference type="Proteomes" id="UP000059680">
    <property type="component" value="Chromosome 7"/>
</dbReference>
<dbReference type="PaxDb" id="39947-A0A0P0X4V1"/>
<feature type="compositionally biased region" description="Basic and acidic residues" evidence="1">
    <location>
        <begin position="107"/>
        <end position="146"/>
    </location>
</feature>
<proteinExistence type="predicted"/>
<keyword evidence="3" id="KW-1185">Reference proteome</keyword>
<organism evidence="2 3">
    <name type="scientific">Oryza sativa subsp. japonica</name>
    <name type="common">Rice</name>
    <dbReference type="NCBI Taxonomy" id="39947"/>
    <lineage>
        <taxon>Eukaryota</taxon>
        <taxon>Viridiplantae</taxon>
        <taxon>Streptophyta</taxon>
        <taxon>Embryophyta</taxon>
        <taxon>Tracheophyta</taxon>
        <taxon>Spermatophyta</taxon>
        <taxon>Magnoliopsida</taxon>
        <taxon>Liliopsida</taxon>
        <taxon>Poales</taxon>
        <taxon>Poaceae</taxon>
        <taxon>BOP clade</taxon>
        <taxon>Oryzoideae</taxon>
        <taxon>Oryzeae</taxon>
        <taxon>Oryzinae</taxon>
        <taxon>Oryza</taxon>
        <taxon>Oryza sativa</taxon>
    </lineage>
</organism>
<reference evidence="2 3" key="2">
    <citation type="journal article" date="2013" name="Plant Cell Physiol.">
        <title>Rice Annotation Project Database (RAP-DB): an integrative and interactive database for rice genomics.</title>
        <authorList>
            <person name="Sakai H."/>
            <person name="Lee S.S."/>
            <person name="Tanaka T."/>
            <person name="Numa H."/>
            <person name="Kim J."/>
            <person name="Kawahara Y."/>
            <person name="Wakimoto H."/>
            <person name="Yang C.C."/>
            <person name="Iwamoto M."/>
            <person name="Abe T."/>
            <person name="Yamada Y."/>
            <person name="Muto A."/>
            <person name="Inokuchi H."/>
            <person name="Ikemura T."/>
            <person name="Matsumoto T."/>
            <person name="Sasaki T."/>
            <person name="Itoh T."/>
        </authorList>
    </citation>
    <scope>NUCLEOTIDE SEQUENCE [LARGE SCALE GENOMIC DNA]</scope>
    <source>
        <strain evidence="3">cv. Nipponbare</strain>
    </source>
</reference>